<dbReference type="GO" id="GO:0006633">
    <property type="term" value="P:fatty acid biosynthetic process"/>
    <property type="evidence" value="ECO:0007669"/>
    <property type="project" value="InterPro"/>
</dbReference>
<dbReference type="PRINTS" id="PR01483">
    <property type="entry name" value="FASYNTHASE"/>
</dbReference>
<dbReference type="Proteomes" id="UP000242310">
    <property type="component" value="Unassembled WGS sequence"/>
</dbReference>
<dbReference type="GO" id="GO:0004312">
    <property type="term" value="F:fatty acid synthase activity"/>
    <property type="evidence" value="ECO:0007669"/>
    <property type="project" value="InterPro"/>
</dbReference>
<gene>
    <name evidence="2" type="ORF">B0H94_10512</name>
</gene>
<protein>
    <submittedName>
        <fullName evidence="2">Acyl dehydratase</fullName>
    </submittedName>
</protein>
<dbReference type="Pfam" id="PF01575">
    <property type="entry name" value="MaoC_dehydratas"/>
    <property type="match status" value="1"/>
</dbReference>
<evidence type="ECO:0000259" key="1">
    <source>
        <dbReference type="Pfam" id="PF01575"/>
    </source>
</evidence>
<evidence type="ECO:0000313" key="3">
    <source>
        <dbReference type="Proteomes" id="UP000242310"/>
    </source>
</evidence>
<reference evidence="2 3" key="1">
    <citation type="submission" date="2018-03" db="EMBL/GenBank/DDBJ databases">
        <title>Genomic Encyclopedia of Type Strains, Phase III (KMG-III): the genomes of soil and plant-associated and newly described type strains.</title>
        <authorList>
            <person name="Whitman W."/>
        </authorList>
    </citation>
    <scope>NUCLEOTIDE SEQUENCE [LARGE SCALE GENOMIC DNA]</scope>
    <source>
        <strain evidence="2 3">CGMCC 1.07653</strain>
    </source>
</reference>
<feature type="domain" description="MaoC-like" evidence="1">
    <location>
        <begin position="14"/>
        <end position="101"/>
    </location>
</feature>
<dbReference type="PANTHER" id="PTHR43437:SF3">
    <property type="entry name" value="HYDROXYACYL-THIOESTER DEHYDRATASE TYPE 2, MITOCHONDRIAL"/>
    <property type="match status" value="1"/>
</dbReference>
<dbReference type="RefSeq" id="WP_181315275.1">
    <property type="nucleotide sequence ID" value="NZ_PYAV01000005.1"/>
</dbReference>
<dbReference type="GO" id="GO:0019171">
    <property type="term" value="F:(3R)-hydroxyacyl-[acyl-carrier-protein] dehydratase activity"/>
    <property type="evidence" value="ECO:0007669"/>
    <property type="project" value="TreeGrafter"/>
</dbReference>
<proteinExistence type="predicted"/>
<dbReference type="AlphaFoldDB" id="A0A2P8HKX8"/>
<dbReference type="InterPro" id="IPR050965">
    <property type="entry name" value="UPF0336/Enoyl-CoA_hydratase"/>
</dbReference>
<dbReference type="InterPro" id="IPR002539">
    <property type="entry name" value="MaoC-like_dom"/>
</dbReference>
<sequence length="140" mass="15023">MSSRTELIKIIPAFTQEDVQTYAHISGDHSLIHTDHAAALDAGFQGVVVHGMFAAATVENEISGLFTPPPFVTASSCSFQSPVYTGCDLELSIKIQQTTQGVTCTYVLNEVEGETVIRGKVDLQTPAGSIRLSQGDDWHA</sequence>
<organism evidence="2 3">
    <name type="scientific">Salsuginibacillus halophilus</name>
    <dbReference type="NCBI Taxonomy" id="517424"/>
    <lineage>
        <taxon>Bacteria</taxon>
        <taxon>Bacillati</taxon>
        <taxon>Bacillota</taxon>
        <taxon>Bacilli</taxon>
        <taxon>Bacillales</taxon>
        <taxon>Bacillaceae</taxon>
        <taxon>Salsuginibacillus</taxon>
    </lineage>
</organism>
<dbReference type="SUPFAM" id="SSF54637">
    <property type="entry name" value="Thioesterase/thiol ester dehydrase-isomerase"/>
    <property type="match status" value="1"/>
</dbReference>
<accession>A0A2P8HKX8</accession>
<dbReference type="InterPro" id="IPR003965">
    <property type="entry name" value="Fatty_acid_synthase"/>
</dbReference>
<name>A0A2P8HKX8_9BACI</name>
<comment type="caution">
    <text evidence="2">The sequence shown here is derived from an EMBL/GenBank/DDBJ whole genome shotgun (WGS) entry which is preliminary data.</text>
</comment>
<keyword evidence="3" id="KW-1185">Reference proteome</keyword>
<dbReference type="PANTHER" id="PTHR43437">
    <property type="entry name" value="HYDROXYACYL-THIOESTER DEHYDRATASE TYPE 2, MITOCHONDRIAL-RELATED"/>
    <property type="match status" value="1"/>
</dbReference>
<evidence type="ECO:0000313" key="2">
    <source>
        <dbReference type="EMBL" id="PSL46862.1"/>
    </source>
</evidence>
<dbReference type="Gene3D" id="3.10.129.10">
    <property type="entry name" value="Hotdog Thioesterase"/>
    <property type="match status" value="1"/>
</dbReference>
<dbReference type="EMBL" id="PYAV01000005">
    <property type="protein sequence ID" value="PSL46862.1"/>
    <property type="molecule type" value="Genomic_DNA"/>
</dbReference>
<dbReference type="GO" id="GO:0005835">
    <property type="term" value="C:fatty acid synthase complex"/>
    <property type="evidence" value="ECO:0007669"/>
    <property type="project" value="InterPro"/>
</dbReference>
<dbReference type="InterPro" id="IPR029069">
    <property type="entry name" value="HotDog_dom_sf"/>
</dbReference>